<sequence length="276" mass="31888">MFKNIALPSIGDNQFPCFPESVGLIRDDPNHVCFRGTGEFPHFNLHLVAKGKGYVVVEGKTHELKAGDSFLFAPRQAQHYYSSQEEPWEVYFVHFYGTKIREFLAEKGFYQTSLWTMKRKEELERSFDALIEAAEKNKLWLSAALSTLAYAIIAEYVTQATPLAPKKDNSSADLIMCLLPELQERACEPFELKEWADRANVSTFYFCKLFRKLTQLTPMEFVSLCRIRQAKQMLIENRNMPLSDVASGCGYPSVSYFIQRFKKQEGLTPREYRRNV</sequence>
<dbReference type="SUPFAM" id="SSF46689">
    <property type="entry name" value="Homeodomain-like"/>
    <property type="match status" value="2"/>
</dbReference>
<dbReference type="InterPro" id="IPR003313">
    <property type="entry name" value="AraC-bd"/>
</dbReference>
<feature type="domain" description="HTH araC/xylS-type" evidence="4">
    <location>
        <begin position="172"/>
        <end position="275"/>
    </location>
</feature>
<keyword evidence="6" id="KW-1185">Reference proteome</keyword>
<dbReference type="Gene3D" id="1.10.10.60">
    <property type="entry name" value="Homeodomain-like"/>
    <property type="match status" value="2"/>
</dbReference>
<dbReference type="PROSITE" id="PS01124">
    <property type="entry name" value="HTH_ARAC_FAMILY_2"/>
    <property type="match status" value="1"/>
</dbReference>
<dbReference type="PANTHER" id="PTHR43280:SF28">
    <property type="entry name" value="HTH-TYPE TRANSCRIPTIONAL ACTIVATOR RHAS"/>
    <property type="match status" value="1"/>
</dbReference>
<comment type="caution">
    <text evidence="5">The sequence shown here is derived from an EMBL/GenBank/DDBJ whole genome shotgun (WGS) entry which is preliminary data.</text>
</comment>
<dbReference type="InterPro" id="IPR018062">
    <property type="entry name" value="HTH_AraC-typ_CS"/>
</dbReference>
<protein>
    <submittedName>
        <fullName evidence="5">AraC family transcriptional regulator</fullName>
    </submittedName>
</protein>
<reference evidence="6" key="1">
    <citation type="journal article" date="2019" name="Int. J. Syst. Evol. Microbiol.">
        <title>The Global Catalogue of Microorganisms (GCM) 10K type strain sequencing project: providing services to taxonomists for standard genome sequencing and annotation.</title>
        <authorList>
            <consortium name="The Broad Institute Genomics Platform"/>
            <consortium name="The Broad Institute Genome Sequencing Center for Infectious Disease"/>
            <person name="Wu L."/>
            <person name="Ma J."/>
        </authorList>
    </citation>
    <scope>NUCLEOTIDE SEQUENCE [LARGE SCALE GENOMIC DNA]</scope>
    <source>
        <strain evidence="6">CCUG 57113</strain>
    </source>
</reference>
<dbReference type="SUPFAM" id="SSF51215">
    <property type="entry name" value="Regulatory protein AraC"/>
    <property type="match status" value="1"/>
</dbReference>
<dbReference type="EMBL" id="JBHSMH010000097">
    <property type="protein sequence ID" value="MFC5471416.1"/>
    <property type="molecule type" value="Genomic_DNA"/>
</dbReference>
<gene>
    <name evidence="5" type="ORF">ACFPPD_22255</name>
</gene>
<dbReference type="PRINTS" id="PR00032">
    <property type="entry name" value="HTHARAC"/>
</dbReference>
<dbReference type="RefSeq" id="WP_209744673.1">
    <property type="nucleotide sequence ID" value="NZ_JBHSMH010000097.1"/>
</dbReference>
<evidence type="ECO:0000256" key="2">
    <source>
        <dbReference type="ARBA" id="ARBA00023125"/>
    </source>
</evidence>
<name>A0ABW0M1K8_9BACL</name>
<dbReference type="PANTHER" id="PTHR43280">
    <property type="entry name" value="ARAC-FAMILY TRANSCRIPTIONAL REGULATOR"/>
    <property type="match status" value="1"/>
</dbReference>
<dbReference type="PROSITE" id="PS00041">
    <property type="entry name" value="HTH_ARAC_FAMILY_1"/>
    <property type="match status" value="1"/>
</dbReference>
<evidence type="ECO:0000313" key="5">
    <source>
        <dbReference type="EMBL" id="MFC5471416.1"/>
    </source>
</evidence>
<evidence type="ECO:0000313" key="6">
    <source>
        <dbReference type="Proteomes" id="UP001596105"/>
    </source>
</evidence>
<dbReference type="CDD" id="cd06986">
    <property type="entry name" value="cupin_MmsR-like_N"/>
    <property type="match status" value="1"/>
</dbReference>
<dbReference type="InterPro" id="IPR009057">
    <property type="entry name" value="Homeodomain-like_sf"/>
</dbReference>
<proteinExistence type="predicted"/>
<dbReference type="InterPro" id="IPR020449">
    <property type="entry name" value="Tscrpt_reg_AraC-type_HTH"/>
</dbReference>
<keyword evidence="2" id="KW-0238">DNA-binding</keyword>
<keyword evidence="1" id="KW-0805">Transcription regulation</keyword>
<evidence type="ECO:0000256" key="1">
    <source>
        <dbReference type="ARBA" id="ARBA00023015"/>
    </source>
</evidence>
<dbReference type="InterPro" id="IPR018060">
    <property type="entry name" value="HTH_AraC"/>
</dbReference>
<keyword evidence="3" id="KW-0804">Transcription</keyword>
<organism evidence="5 6">
    <name type="scientific">Cohnella suwonensis</name>
    <dbReference type="NCBI Taxonomy" id="696072"/>
    <lineage>
        <taxon>Bacteria</taxon>
        <taxon>Bacillati</taxon>
        <taxon>Bacillota</taxon>
        <taxon>Bacilli</taxon>
        <taxon>Bacillales</taxon>
        <taxon>Paenibacillaceae</taxon>
        <taxon>Cohnella</taxon>
    </lineage>
</organism>
<dbReference type="SMART" id="SM00342">
    <property type="entry name" value="HTH_ARAC"/>
    <property type="match status" value="1"/>
</dbReference>
<dbReference type="InterPro" id="IPR037923">
    <property type="entry name" value="HTH-like"/>
</dbReference>
<accession>A0ABW0M1K8</accession>
<evidence type="ECO:0000259" key="4">
    <source>
        <dbReference type="PROSITE" id="PS01124"/>
    </source>
</evidence>
<dbReference type="Pfam" id="PF12833">
    <property type="entry name" value="HTH_18"/>
    <property type="match status" value="1"/>
</dbReference>
<evidence type="ECO:0000256" key="3">
    <source>
        <dbReference type="ARBA" id="ARBA00023163"/>
    </source>
</evidence>
<dbReference type="Pfam" id="PF02311">
    <property type="entry name" value="AraC_binding"/>
    <property type="match status" value="1"/>
</dbReference>
<dbReference type="Gene3D" id="2.60.120.280">
    <property type="entry name" value="Regulatory protein AraC"/>
    <property type="match status" value="1"/>
</dbReference>
<dbReference type="Proteomes" id="UP001596105">
    <property type="component" value="Unassembled WGS sequence"/>
</dbReference>